<evidence type="ECO:0000313" key="2">
    <source>
        <dbReference type="EMBL" id="QPV61529.1"/>
    </source>
</evidence>
<reference evidence="2 3" key="1">
    <citation type="submission" date="2020-12" db="EMBL/GenBank/DDBJ databases">
        <title>Halosimplex halophilum sp. nov. and Halosimplex salinum sp. nov., two new members of the genus Halosimplex.</title>
        <authorList>
            <person name="Cui H.L."/>
        </authorList>
    </citation>
    <scope>NUCLEOTIDE SEQUENCE [LARGE SCALE GENOMIC DNA]</scope>
    <source>
        <strain evidence="2 3">YGH94</strain>
    </source>
</reference>
<keyword evidence="3" id="KW-1185">Reference proteome</keyword>
<sequence length="379" mass="40550">MDDERANDDRPTVGTDWRTAGPEIRLTDADAAEPVRETTPSDAQAGANFVVFEPGWLPDDCEMSETTIRPEQPPGRPEGLDAADIGQTPHSEGNPSAVRTVVAGEGRELRIKQFCYDWAPPAASVAPLWGTEDPTPVDAGDAVGFLGTDYKDNRGACVQRRRTQVEVSVLAGAFDDDELAGLLDGLEPAVDSDSGGRGATPIRQIPFHRLSYWARYRCAAVGVPHGLWAHGIARPYDESVPCSPVALRDAEPRLLVPSGDGPGAAYALDSAVTFPEHDAVEAVYRHEGNESDHLWITAAAPESDLGPEVPPEPADQPAETRETVDLRGERVHYAALTEAAGAWEAVWTEGGVTYAVVAGASRYLDGAAFRRLVDGLEPV</sequence>
<feature type="region of interest" description="Disordered" evidence="1">
    <location>
        <begin position="65"/>
        <end position="96"/>
    </location>
</feature>
<feature type="compositionally biased region" description="Basic and acidic residues" evidence="1">
    <location>
        <begin position="25"/>
        <end position="36"/>
    </location>
</feature>
<dbReference type="KEGG" id="hlt:I7X12_12210"/>
<dbReference type="RefSeq" id="WP_198060359.1">
    <property type="nucleotide sequence ID" value="NZ_CP065856.1"/>
</dbReference>
<dbReference type="EMBL" id="CP065856">
    <property type="protein sequence ID" value="QPV61529.1"/>
    <property type="molecule type" value="Genomic_DNA"/>
</dbReference>
<evidence type="ECO:0000256" key="1">
    <source>
        <dbReference type="SAM" id="MobiDB-lite"/>
    </source>
</evidence>
<dbReference type="OrthoDB" id="265713at2157"/>
<gene>
    <name evidence="2" type="ORF">I7X12_12210</name>
</gene>
<protein>
    <submittedName>
        <fullName evidence="2">Uncharacterized protein</fullName>
    </submittedName>
</protein>
<accession>A0A7T3KTT8</accession>
<feature type="region of interest" description="Disordered" evidence="1">
    <location>
        <begin position="1"/>
        <end position="48"/>
    </location>
</feature>
<feature type="region of interest" description="Disordered" evidence="1">
    <location>
        <begin position="302"/>
        <end position="322"/>
    </location>
</feature>
<name>A0A7T3KTT8_9EURY</name>
<proteinExistence type="predicted"/>
<dbReference type="Proteomes" id="UP000595001">
    <property type="component" value="Chromosome"/>
</dbReference>
<organism evidence="2 3">
    <name type="scientific">Halosimplex litoreum</name>
    <dbReference type="NCBI Taxonomy" id="1198301"/>
    <lineage>
        <taxon>Archaea</taxon>
        <taxon>Methanobacteriati</taxon>
        <taxon>Methanobacteriota</taxon>
        <taxon>Stenosarchaea group</taxon>
        <taxon>Halobacteria</taxon>
        <taxon>Halobacteriales</taxon>
        <taxon>Haloarculaceae</taxon>
        <taxon>Halosimplex</taxon>
    </lineage>
</organism>
<dbReference type="GeneID" id="60589269"/>
<evidence type="ECO:0000313" key="3">
    <source>
        <dbReference type="Proteomes" id="UP000595001"/>
    </source>
</evidence>
<dbReference type="AlphaFoldDB" id="A0A7T3KTT8"/>